<evidence type="ECO:0000313" key="3">
    <source>
        <dbReference type="EMBL" id="KAA5598219.1"/>
    </source>
</evidence>
<organism evidence="3 4">
    <name type="scientific">Blastochloris sulfoviridis</name>
    <dbReference type="NCBI Taxonomy" id="50712"/>
    <lineage>
        <taxon>Bacteria</taxon>
        <taxon>Pseudomonadati</taxon>
        <taxon>Pseudomonadota</taxon>
        <taxon>Alphaproteobacteria</taxon>
        <taxon>Hyphomicrobiales</taxon>
        <taxon>Blastochloridaceae</taxon>
        <taxon>Blastochloris</taxon>
    </lineage>
</organism>
<keyword evidence="2" id="KW-0732">Signal</keyword>
<comment type="caution">
    <text evidence="3">The sequence shown here is derived from an EMBL/GenBank/DDBJ whole genome shotgun (WGS) entry which is preliminary data.</text>
</comment>
<feature type="compositionally biased region" description="Low complexity" evidence="1">
    <location>
        <begin position="231"/>
        <end position="244"/>
    </location>
</feature>
<name>A0A5M6HRU0_9HYPH</name>
<evidence type="ECO:0000256" key="2">
    <source>
        <dbReference type="SAM" id="SignalP"/>
    </source>
</evidence>
<feature type="region of interest" description="Disordered" evidence="1">
    <location>
        <begin position="231"/>
        <end position="276"/>
    </location>
</feature>
<protein>
    <submittedName>
        <fullName evidence="3">Uncharacterized protein</fullName>
    </submittedName>
</protein>
<keyword evidence="4" id="KW-1185">Reference proteome</keyword>
<gene>
    <name evidence="3" type="ORF">F1193_13610</name>
</gene>
<evidence type="ECO:0000256" key="1">
    <source>
        <dbReference type="SAM" id="MobiDB-lite"/>
    </source>
</evidence>
<feature type="region of interest" description="Disordered" evidence="1">
    <location>
        <begin position="379"/>
        <end position="399"/>
    </location>
</feature>
<proteinExistence type="predicted"/>
<feature type="signal peptide" evidence="2">
    <location>
        <begin position="1"/>
        <end position="22"/>
    </location>
</feature>
<dbReference type="RefSeq" id="WP_150098355.1">
    <property type="nucleotide sequence ID" value="NZ_VWPL01000029.1"/>
</dbReference>
<feature type="chain" id="PRO_5024330910" evidence="2">
    <location>
        <begin position="23"/>
        <end position="704"/>
    </location>
</feature>
<feature type="compositionally biased region" description="Polar residues" evidence="1">
    <location>
        <begin position="245"/>
        <end position="266"/>
    </location>
</feature>
<accession>A0A5M6HRU0</accession>
<sequence>MVRQLGLIAVLLMMLATPGAPAQAQNFDCKRLLGTIKPAMDARKYFSDHIEFNTEMRISSQGIGGKIGYKIDDVLEVGFQIGDKNNSCVLANIGFEHISIKKNGAPTHFKNLYNNKIVLFAIQQDQKKSIVERINQWKNEKYRINFTAGEYFFDRKYIGSAGYILNRDRFESNKLFGDKPSDVFVFLGDETRLREGGLPAKFAIGSSDGKIIVAMLCFPVSCRDLMKPLEQSSQSEEAQSANSATNVRGSGVSATTPSTATGTQDRGGSASAGAPPPAVAIQRFTLRERSGLEKDLAIGEFGNFACLLVALGAKFIDPRTPCAGPLFDLLRKERASVNVRPNGDWQIVPVGAPTKVKIRVPTGLDLSSCSLDVSYEASRGGSRRQGLDPNANSSEFTASFRDEPRIEDGRVAITVQNVGNRAECAVEKRTVVVEASGDVLEFDLVERPSATARVVYVPLANDSSLDAAKFDSSARGELGRVILEAIKSAHVRAKTTRSDVAWGLQSAEVFAVSQTNRPQSLVRMEKATLRQNPESQFVGARHAQLADSSRDQLNLASGSQISNLVRGLLPQGAIAGDRVVLVLIGNGVARVAPGSDICDSKVYGDVLADLAKSTSASLHLVVFPIVQAAAGRAVPLGRLDTAVSSSGWSTEMITCRSPDVRVTVHPFLADEWRSAAEIGFRFGSALSDRLGALVDDLVSSRELR</sequence>
<dbReference type="Proteomes" id="UP000323886">
    <property type="component" value="Unassembled WGS sequence"/>
</dbReference>
<dbReference type="EMBL" id="VWPL01000029">
    <property type="protein sequence ID" value="KAA5598219.1"/>
    <property type="molecule type" value="Genomic_DNA"/>
</dbReference>
<reference evidence="3 4" key="1">
    <citation type="submission" date="2019-09" db="EMBL/GenBank/DDBJ databases">
        <title>Draft Whole-Genome sequence of Blastochloris sulfoviridis DSM 729.</title>
        <authorList>
            <person name="Meyer T.E."/>
            <person name="Kyndt J.A."/>
        </authorList>
    </citation>
    <scope>NUCLEOTIDE SEQUENCE [LARGE SCALE GENOMIC DNA]</scope>
    <source>
        <strain evidence="3 4">DSM 729</strain>
    </source>
</reference>
<dbReference type="AlphaFoldDB" id="A0A5M6HRU0"/>
<evidence type="ECO:0000313" key="4">
    <source>
        <dbReference type="Proteomes" id="UP000323886"/>
    </source>
</evidence>